<organism evidence="2 3">
    <name type="scientific">Agrocybe chaxingu</name>
    <dbReference type="NCBI Taxonomy" id="84603"/>
    <lineage>
        <taxon>Eukaryota</taxon>
        <taxon>Fungi</taxon>
        <taxon>Dikarya</taxon>
        <taxon>Basidiomycota</taxon>
        <taxon>Agaricomycotina</taxon>
        <taxon>Agaricomycetes</taxon>
        <taxon>Agaricomycetidae</taxon>
        <taxon>Agaricales</taxon>
        <taxon>Agaricineae</taxon>
        <taxon>Strophariaceae</taxon>
        <taxon>Agrocybe</taxon>
    </lineage>
</organism>
<evidence type="ECO:0000313" key="3">
    <source>
        <dbReference type="Proteomes" id="UP001148786"/>
    </source>
</evidence>
<gene>
    <name evidence="2" type="ORF">NLJ89_g3090</name>
</gene>
<evidence type="ECO:0000256" key="1">
    <source>
        <dbReference type="SAM" id="MobiDB-lite"/>
    </source>
</evidence>
<protein>
    <submittedName>
        <fullName evidence="2">Uncharacterized protein</fullName>
    </submittedName>
</protein>
<sequence>MTMNLPDKEIDPRILAYTLRHLTRLVQAGGGDGGLHGSAGQHGENQHISNQELSMLLGTPQSRARAINEGFNALAAQDSLLSDVRLPPLTLPRTPAARTLTAGVAAVAAAAAASSPGCPTSSSSGVQAHPAPPVPLTRIPAAPNLAEAAPVSSTGCPTSASSEVQALMLASPSLADSKAQLEALAAGHTIRGFVCTHCDHYNVVKEEHCD</sequence>
<dbReference type="AlphaFoldDB" id="A0A9W8MVU2"/>
<dbReference type="EMBL" id="JANKHO010000212">
    <property type="protein sequence ID" value="KAJ3513196.1"/>
    <property type="molecule type" value="Genomic_DNA"/>
</dbReference>
<keyword evidence="3" id="KW-1185">Reference proteome</keyword>
<feature type="region of interest" description="Disordered" evidence="1">
    <location>
        <begin position="118"/>
        <end position="138"/>
    </location>
</feature>
<accession>A0A9W8MVU2</accession>
<evidence type="ECO:0000313" key="2">
    <source>
        <dbReference type="EMBL" id="KAJ3513196.1"/>
    </source>
</evidence>
<comment type="caution">
    <text evidence="2">The sequence shown here is derived from an EMBL/GenBank/DDBJ whole genome shotgun (WGS) entry which is preliminary data.</text>
</comment>
<dbReference type="Proteomes" id="UP001148786">
    <property type="component" value="Unassembled WGS sequence"/>
</dbReference>
<reference evidence="2" key="1">
    <citation type="submission" date="2022-07" db="EMBL/GenBank/DDBJ databases">
        <title>Genome Sequence of Agrocybe chaxingu.</title>
        <authorList>
            <person name="Buettner E."/>
        </authorList>
    </citation>
    <scope>NUCLEOTIDE SEQUENCE</scope>
    <source>
        <strain evidence="2">MP-N11</strain>
    </source>
</reference>
<proteinExistence type="predicted"/>
<name>A0A9W8MVU2_9AGAR</name>